<dbReference type="Proteomes" id="UP000558688">
    <property type="component" value="Unassembled WGS sequence"/>
</dbReference>
<evidence type="ECO:0000256" key="2">
    <source>
        <dbReference type="SAM" id="Phobius"/>
    </source>
</evidence>
<proteinExistence type="predicted"/>
<dbReference type="AlphaFoldDB" id="A0A8H5AAW0"/>
<evidence type="ECO:0000256" key="1">
    <source>
        <dbReference type="SAM" id="MobiDB-lite"/>
    </source>
</evidence>
<keyword evidence="2" id="KW-0472">Membrane</keyword>
<sequence>MSDYDPVKDQGLTCPYGGILYICADDPDRFIGCCTINPCGARKGLCPDQNLRSASFNATLQHEFLPQACINDNVDVSWYTCAGNALPFLGCCAVDPCLRGVCPQGDLRAAKLSDKAKNAQVFLDGGPEYMPRPTSSVLDPGLGISSTSLCASPTTAMMTMISSFINSFATETTIATITSARTTLPSEAPDAPPAGSKEHGSNRRLTWLLMLLFAAVFLVLYLAHHFWGHPCCPECGDKPSKVKLEQRHEQEHRYEQQQQEYEHNPNMPPYPDTDETRTSDDFRNMRELSSRNSSRTVHEHSQNMQGQNMRMILLLKMELPVTTKKMESSTCIETLINKTYTPMSSEQFQTESRCQERIPSQAGKTITAAEDPIRNARYNISSSQNLHLLSIVIP</sequence>
<organism evidence="3 4">
    <name type="scientific">Fusarium oxysporum</name>
    <name type="common">Fusarium vascular wilt</name>
    <dbReference type="NCBI Taxonomy" id="5507"/>
    <lineage>
        <taxon>Eukaryota</taxon>
        <taxon>Fungi</taxon>
        <taxon>Dikarya</taxon>
        <taxon>Ascomycota</taxon>
        <taxon>Pezizomycotina</taxon>
        <taxon>Sordariomycetes</taxon>
        <taxon>Hypocreomycetidae</taxon>
        <taxon>Hypocreales</taxon>
        <taxon>Nectriaceae</taxon>
        <taxon>Fusarium</taxon>
        <taxon>Fusarium oxysporum species complex</taxon>
    </lineage>
</organism>
<feature type="region of interest" description="Disordered" evidence="1">
    <location>
        <begin position="244"/>
        <end position="279"/>
    </location>
</feature>
<keyword evidence="2" id="KW-1133">Transmembrane helix</keyword>
<comment type="caution">
    <text evidence="3">The sequence shown here is derived from an EMBL/GenBank/DDBJ whole genome shotgun (WGS) entry which is preliminary data.</text>
</comment>
<dbReference type="EMBL" id="JAAFOW010001364">
    <property type="protein sequence ID" value="KAF5261002.1"/>
    <property type="molecule type" value="Genomic_DNA"/>
</dbReference>
<evidence type="ECO:0000313" key="4">
    <source>
        <dbReference type="Proteomes" id="UP000558688"/>
    </source>
</evidence>
<keyword evidence="2" id="KW-0812">Transmembrane</keyword>
<feature type="compositionally biased region" description="Basic and acidic residues" evidence="1">
    <location>
        <begin position="244"/>
        <end position="263"/>
    </location>
</feature>
<name>A0A8H5AAW0_FUSOX</name>
<evidence type="ECO:0000313" key="3">
    <source>
        <dbReference type="EMBL" id="KAF5261002.1"/>
    </source>
</evidence>
<reference evidence="3" key="1">
    <citation type="submission" date="2020-02" db="EMBL/GenBank/DDBJ databases">
        <title>Identification and distribution of gene clusters putatively required for synthesis of sphingolipid metabolism inhibitors in phylogenetically diverse species of the filamentous fungus Fusarium.</title>
        <authorList>
            <person name="Kim H.-S."/>
            <person name="Busman M."/>
            <person name="Brown D.W."/>
            <person name="Divon H."/>
            <person name="Uhlig S."/>
            <person name="Proctor R.H."/>
        </authorList>
    </citation>
    <scope>NUCLEOTIDE SEQUENCE [LARGE SCALE GENOMIC DNA]</scope>
    <source>
        <strain evidence="3">NRRL 39464</strain>
    </source>
</reference>
<accession>A0A8H5AAW0</accession>
<protein>
    <submittedName>
        <fullName evidence="3">Uncharacterized protein</fullName>
    </submittedName>
</protein>
<gene>
    <name evidence="3" type="ORF">FOXYS1_8320</name>
</gene>
<feature type="transmembrane region" description="Helical" evidence="2">
    <location>
        <begin position="205"/>
        <end position="227"/>
    </location>
</feature>